<feature type="region of interest" description="Disordered" evidence="6">
    <location>
        <begin position="21"/>
        <end position="50"/>
    </location>
</feature>
<dbReference type="CDD" id="cd02435">
    <property type="entry name" value="CCC1"/>
    <property type="match status" value="1"/>
</dbReference>
<accession>A0A367KVV7</accession>
<comment type="subcellular location">
    <subcellularLocation>
        <location evidence="1">Endomembrane system</location>
        <topology evidence="1">Multi-pass membrane protein</topology>
    </subcellularLocation>
</comment>
<keyword evidence="9" id="KW-1185">Reference proteome</keyword>
<gene>
    <name evidence="8" type="ORF">CU098_012619</name>
</gene>
<evidence type="ECO:0000256" key="6">
    <source>
        <dbReference type="SAM" id="MobiDB-lite"/>
    </source>
</evidence>
<evidence type="ECO:0000256" key="2">
    <source>
        <dbReference type="ARBA" id="ARBA00007049"/>
    </source>
</evidence>
<proteinExistence type="inferred from homology"/>
<sequence>MLPTFKEQEYHLLPKHNASDEKSRYDEEFMLSSGTSSSSNSTDDDGIRERIPHRTLLKGVKEHVEEHFDRPELVRDCILGLSDGLTVPFALAAGLSSLGDSRIVIYGGLAELVSGAISMGLGGYLAAKSEADHYHTEREREAREVELYPKEEEEEIIELFEPYGLDRESMEPMMVRFRQNTEKFVDFMMRFELNLELPDPNRSWISALTIGLSYLLGGVIPLLPYLFISNTVNALYTSCFVTSLTLFCFGYLKSIYLRPKQALIGAIQTLLIGAVAAASSYGIVAFVNYSNENMAKSSRSRPISVATLTNSTSIIINQNAIYYDLNCKASDSDCAGVRATFDKAIDIITSVFEFEAPLYINASFVSFCQEHNDCNHDSTMTSIGQAYPTLSYIMVDSTDNMTRMYPQALLKQFTDLAVKPNWVQYDINAEFNNEISWYFVNTSDDIKSSQTDFLRNVVHELMHGLGFMTAWSDELYTCLSPLFPDSLNRFITPISLSTINNNKIMSDYNNNQPFWGFVEFPFDKLLNYVDSNTFKPFSDLTRSLNHFANSNTTFRSMVDFANAWYKSDEYTVASQAYTKSVTNLDVLAVVNNEPVLYLETSLNPFSAGSSLCHVSQSNYLNTIEYLMVYTANTGVNLEQLNKMYSGGPFGPKLLKVLTQLGYAVHSNYNMTASRPSLSYWNPSDGLVGTNSNPSPTLSVDTSGPACTPTNAATNTANATSSSVSLAGFYH</sequence>
<dbReference type="Proteomes" id="UP000253551">
    <property type="component" value="Unassembled WGS sequence"/>
</dbReference>
<keyword evidence="5 7" id="KW-0472">Membrane</keyword>
<evidence type="ECO:0000256" key="4">
    <source>
        <dbReference type="ARBA" id="ARBA00022989"/>
    </source>
</evidence>
<dbReference type="PANTHER" id="PTHR31851">
    <property type="entry name" value="FE(2+)/MN(2+) TRANSPORTER PCL1"/>
    <property type="match status" value="1"/>
</dbReference>
<protein>
    <submittedName>
        <fullName evidence="8">Uncharacterized protein</fullName>
    </submittedName>
</protein>
<dbReference type="GO" id="GO:0005384">
    <property type="term" value="F:manganese ion transmembrane transporter activity"/>
    <property type="evidence" value="ECO:0007669"/>
    <property type="project" value="InterPro"/>
</dbReference>
<evidence type="ECO:0000313" key="8">
    <source>
        <dbReference type="EMBL" id="RCI06343.1"/>
    </source>
</evidence>
<dbReference type="GO" id="GO:0030026">
    <property type="term" value="P:intracellular manganese ion homeostasis"/>
    <property type="evidence" value="ECO:0007669"/>
    <property type="project" value="InterPro"/>
</dbReference>
<keyword evidence="3 7" id="KW-0812">Transmembrane</keyword>
<keyword evidence="4 7" id="KW-1133">Transmembrane helix</keyword>
<dbReference type="Pfam" id="PF01988">
    <property type="entry name" value="VIT1"/>
    <property type="match status" value="1"/>
</dbReference>
<evidence type="ECO:0000256" key="5">
    <source>
        <dbReference type="ARBA" id="ARBA00023136"/>
    </source>
</evidence>
<evidence type="ECO:0000256" key="3">
    <source>
        <dbReference type="ARBA" id="ARBA00022692"/>
    </source>
</evidence>
<organism evidence="8 9">
    <name type="scientific">Rhizopus stolonifer</name>
    <name type="common">Rhizopus nigricans</name>
    <dbReference type="NCBI Taxonomy" id="4846"/>
    <lineage>
        <taxon>Eukaryota</taxon>
        <taxon>Fungi</taxon>
        <taxon>Fungi incertae sedis</taxon>
        <taxon>Mucoromycota</taxon>
        <taxon>Mucoromycotina</taxon>
        <taxon>Mucoromycetes</taxon>
        <taxon>Mucorales</taxon>
        <taxon>Mucorineae</taxon>
        <taxon>Rhizopodaceae</taxon>
        <taxon>Rhizopus</taxon>
    </lineage>
</organism>
<dbReference type="AlphaFoldDB" id="A0A367KVV7"/>
<name>A0A367KVV7_RHIST</name>
<feature type="transmembrane region" description="Helical" evidence="7">
    <location>
        <begin position="264"/>
        <end position="289"/>
    </location>
</feature>
<evidence type="ECO:0000256" key="7">
    <source>
        <dbReference type="SAM" id="Phobius"/>
    </source>
</evidence>
<comment type="caution">
    <text evidence="8">The sequence shown here is derived from an EMBL/GenBank/DDBJ whole genome shotgun (WGS) entry which is preliminary data.</text>
</comment>
<dbReference type="GO" id="GO:0012505">
    <property type="term" value="C:endomembrane system"/>
    <property type="evidence" value="ECO:0007669"/>
    <property type="project" value="UniProtKB-SubCell"/>
</dbReference>
<dbReference type="EMBL" id="PJQM01000175">
    <property type="protein sequence ID" value="RCI06343.1"/>
    <property type="molecule type" value="Genomic_DNA"/>
</dbReference>
<comment type="similarity">
    <text evidence="2">Belongs to the CCC1 family.</text>
</comment>
<evidence type="ECO:0000313" key="9">
    <source>
        <dbReference type="Proteomes" id="UP000253551"/>
    </source>
</evidence>
<reference evidence="8 9" key="1">
    <citation type="journal article" date="2018" name="G3 (Bethesda)">
        <title>Phylogenetic and Phylogenomic Definition of Rhizopus Species.</title>
        <authorList>
            <person name="Gryganskyi A.P."/>
            <person name="Golan J."/>
            <person name="Dolatabadi S."/>
            <person name="Mondo S."/>
            <person name="Robb S."/>
            <person name="Idnurm A."/>
            <person name="Muszewska A."/>
            <person name="Steczkiewicz K."/>
            <person name="Masonjones S."/>
            <person name="Liao H.L."/>
            <person name="Gajdeczka M.T."/>
            <person name="Anike F."/>
            <person name="Vuek A."/>
            <person name="Anishchenko I.M."/>
            <person name="Voigt K."/>
            <person name="de Hoog G.S."/>
            <person name="Smith M.E."/>
            <person name="Heitman J."/>
            <person name="Vilgalys R."/>
            <person name="Stajich J.E."/>
        </authorList>
    </citation>
    <scope>NUCLEOTIDE SEQUENCE [LARGE SCALE GENOMIC DNA]</scope>
    <source>
        <strain evidence="8 9">LSU 92-RS-03</strain>
    </source>
</reference>
<dbReference type="InterPro" id="IPR008217">
    <property type="entry name" value="Ccc1_fam"/>
</dbReference>
<feature type="transmembrane region" description="Helical" evidence="7">
    <location>
        <begin position="234"/>
        <end position="252"/>
    </location>
</feature>
<feature type="region of interest" description="Disordered" evidence="6">
    <location>
        <begin position="690"/>
        <end position="711"/>
    </location>
</feature>
<feature type="compositionally biased region" description="Polar residues" evidence="6">
    <location>
        <begin position="690"/>
        <end position="701"/>
    </location>
</feature>
<dbReference type="STRING" id="4846.A0A367KVV7"/>
<feature type="compositionally biased region" description="Low complexity" evidence="6">
    <location>
        <begin position="32"/>
        <end position="41"/>
    </location>
</feature>
<dbReference type="OrthoDB" id="73465at2759"/>
<feature type="transmembrane region" description="Helical" evidence="7">
    <location>
        <begin position="204"/>
        <end position="228"/>
    </location>
</feature>
<evidence type="ECO:0000256" key="1">
    <source>
        <dbReference type="ARBA" id="ARBA00004127"/>
    </source>
</evidence>